<evidence type="ECO:0000313" key="5">
    <source>
        <dbReference type="EMBL" id="KAJ4459355.1"/>
    </source>
</evidence>
<feature type="repeat" description="ARM" evidence="1">
    <location>
        <begin position="1985"/>
        <end position="2031"/>
    </location>
</feature>
<dbReference type="Pfam" id="PF12937">
    <property type="entry name" value="F-box-like"/>
    <property type="match status" value="1"/>
</dbReference>
<dbReference type="SUPFAM" id="SSF56112">
    <property type="entry name" value="Protein kinase-like (PK-like)"/>
    <property type="match status" value="1"/>
</dbReference>
<comment type="caution">
    <text evidence="5">The sequence shown here is derived from an EMBL/GenBank/DDBJ whole genome shotgun (WGS) entry which is preliminary data.</text>
</comment>
<sequence>MFFDRLPDDVLIECFRFLKVEDLERSLSRVCRRWWMLARCDSVWLPKLSSVLLPSHPAASVSSLNARGRYLQGFCRRSSTGRSPFLLPGLVILNPPCDERVTWVQNSRGIERHDLSVLLKVDGHPAMLMGSAYPTGKFWFERVSQPIKYRSTAITERLLSGFCPTHGPRTHGWHSTTPQLFEADFLRSVGSVLQSGVYSVAYTVVRPVLIEDAHVPRGGPDAPPPHPDDYLQNESRRLWDTRWNPLTPYYRYYCLPGCAANEDSPPMTESWRAVQQAYKRVAEAVQGAGELISPGSCDAFSRTRGTCQFSPVDLARLRAGTLTSGLVVPMQSTRLDTDPLPTDPALRAPEPQPWPLHAATVRQYAERIRAGAVPTVLAIGFVDTRGPVRMEIATSDEMRSDGFCSPPRNPINLPPLRGLLRAADCVVGAVLAKSPRMRGPYQPMSISFSHSCSSEGDFHRGPQPVERSAAESVLSDIEGLRTLSPNFGDRTPRQLRLRPLIRECTWLSPDAHRVLAAYFGCYPLWRTGASGSHPKLFGAHAASCPSHLCVAFASLCTASHPAPEVRSAVPHWRGPPSCPDRSIGRSPLTEIAAPSRGRLDIIGCDLPSRLRLGYVLTAGATGSTLDPVCFGVLCGDCSCVDDGPGCLPVDCRPLTPHVPVLCSLLQDPVVSQQREEAHLGLMMRLYGAKPVLVEPLAAPPALTIADLPRLGQGHAFPTQVAEDWWGMPRPEDPDSRPVEPPRHDWSFTPNPENRRRFYAAAEEAACPFAEAAVCSESQWRMPVGYSPPDDDIAPPGHDGAPLPDVLRPPVPRVMLPHPCAGILFVFPSEAALLQAMQFFGVPLRDLCCVPGGATLAECARQAAARVVPECYQEGSQEPVAPAPLARSPLSIPPPDGPVPLYPPILSLAAGAFEFKQPRNELSFHGWTFARRWRLDHEAGQTWLSYLWDEMSYLARIPPHRNAPAPCLVDYRPAPLRKLLDSHALTDAVAAALFRNAALIADEAAKRDPKVFFLRQPLQDEEIPGPPEVAVAVAGKDNAECDQEEEVPWAEGAGCDGDNDSEGDHGDHGDHGDDGAGGDDDRTEGEAGTADAVEEAGGVPGGGVATVSCSCCRKPFRPHDPLYLCRACLTRRIQLCEICHELHQQGGEWDQTHIPAAPVDDDEDDDDEGSGSDNEDEDEGKERKRPAAGFDTGRCDASHVFARMTLASPEADLYLCSARRDVDDLWGLSFRLTILTEYIHIPDIDEGLPVTMLGDGPSGRSFKMRDLHTGNLVVAKEVLCESPGAQKIVFEEARKLAHLQHPQVLQCHHIFRTDPKLDPDSAPMICLVSDYCELGNLDDVGPNLSPPDRDRCAAEFLAGLDYLLRQRPYRHLNLKPSHLLFRLGPCDGRPHLVINPTLVGATTPAHLTTTPPTTLHLMAFTEQFYAPEIATGQPTFRSEFFAAGLLLFCLYAGLTAESFDELLHPRFAWQYPEAELGDVVRARLGACSTPADVVDRICRMLTAEPGKRMYPCAAMTGRWAPPPPIDRTQSTVLLPALSNLLALGPALSPPALLAWCRQARQFPAGPPARPPEFVAGFLGLLVNETVRRNPGCTRAVLKALCHFRLLDQVAFLPALTQILEQCTRDPRSIVPPALFAALQQATAAGHPDFINHFCGCRALPALIHFLACLRPADNAKVDERAFETLAHLSGSSAANRDRLCQAGLMPVLSRLLARPPASPAALRALCETLHSMAQEAECVAAFGQAGGLGPFCRVLNAPQARGDMALGRVMLSTMAALASHPAAHSFLVQEGGLPGVLRLLEHPALLADPGAADRLYAAVVRLVAAPPLPPSRASSSASSSAASASASASSPLDPRAAQVLVDLLGNRRVCRTPALLHSVLGTLHRLMETQEANRVLVVRAGAAPLLLRLFRRQVDLTALFECLRVMLLDAEARAACARASGLDLFIKYLLKPDLLADVPLAVLFLRCFCNLCWDRTIKAAVWRYHNAMETLVGLLRDPLVTTTPDLATPLCRTLNNLAINRANLSILARLGAIEPIVGLAEQRLVTAHPLCAEGLFGALWSLSMDPRHRMAFEVAGVCGPIVYLLGHRVTANNPRVAESLLGAMKNFTTYSVLRTALLQGGIVQVLSDLRRRPAFQSRNVQCAFEIGVRALCGEDRELQGQFEAVGVRLWEDERRAEEQKMMLLAAGMMDEAAGGAAEEGDAAGGLTQPLLLGE</sequence>
<feature type="domain" description="F-box" evidence="4">
    <location>
        <begin position="1"/>
        <end position="47"/>
    </location>
</feature>
<protein>
    <submittedName>
        <fullName evidence="5">Uncharacterized protein</fullName>
    </submittedName>
</protein>
<dbReference type="SUPFAM" id="SSF48371">
    <property type="entry name" value="ARM repeat"/>
    <property type="match status" value="2"/>
</dbReference>
<dbReference type="PROSITE" id="PS50011">
    <property type="entry name" value="PROTEIN_KINASE_DOM"/>
    <property type="match status" value="1"/>
</dbReference>
<dbReference type="InterPro" id="IPR011989">
    <property type="entry name" value="ARM-like"/>
</dbReference>
<evidence type="ECO:0000313" key="6">
    <source>
        <dbReference type="Proteomes" id="UP001141327"/>
    </source>
</evidence>
<dbReference type="InterPro" id="IPR011009">
    <property type="entry name" value="Kinase-like_dom_sf"/>
</dbReference>
<accession>A0ABQ8UJF4</accession>
<dbReference type="PANTHER" id="PTHR46241">
    <property type="entry name" value="ARMADILLO REPEAT-CONTAINING PROTEIN 4 ARMC4"/>
    <property type="match status" value="1"/>
</dbReference>
<evidence type="ECO:0000259" key="4">
    <source>
        <dbReference type="PROSITE" id="PS50181"/>
    </source>
</evidence>
<dbReference type="PROSITE" id="PS50176">
    <property type="entry name" value="ARM_REPEAT"/>
    <property type="match status" value="1"/>
</dbReference>
<reference evidence="5" key="1">
    <citation type="journal article" date="2022" name="bioRxiv">
        <title>Genomics of Preaxostyla Flagellates Illuminates Evolutionary Transitions and the Path Towards Mitochondrial Loss.</title>
        <authorList>
            <person name="Novak L.V.F."/>
            <person name="Treitli S.C."/>
            <person name="Pyrih J."/>
            <person name="Halakuc P."/>
            <person name="Pipaliya S.V."/>
            <person name="Vacek V."/>
            <person name="Brzon O."/>
            <person name="Soukal P."/>
            <person name="Eme L."/>
            <person name="Dacks J.B."/>
            <person name="Karnkowska A."/>
            <person name="Elias M."/>
            <person name="Hampl V."/>
        </authorList>
    </citation>
    <scope>NUCLEOTIDE SEQUENCE</scope>
    <source>
        <strain evidence="5">RCP-MX</strain>
    </source>
</reference>
<organism evidence="5 6">
    <name type="scientific">Paratrimastix pyriformis</name>
    <dbReference type="NCBI Taxonomy" id="342808"/>
    <lineage>
        <taxon>Eukaryota</taxon>
        <taxon>Metamonada</taxon>
        <taxon>Preaxostyla</taxon>
        <taxon>Paratrimastigidae</taxon>
        <taxon>Paratrimastix</taxon>
    </lineage>
</organism>
<feature type="compositionally biased region" description="Basic and acidic residues" evidence="2">
    <location>
        <begin position="1061"/>
        <end position="1073"/>
    </location>
</feature>
<dbReference type="PROSITE" id="PS50181">
    <property type="entry name" value="FBOX"/>
    <property type="match status" value="1"/>
</dbReference>
<proteinExistence type="predicted"/>
<dbReference type="EMBL" id="JAPMOS010000020">
    <property type="protein sequence ID" value="KAJ4459355.1"/>
    <property type="molecule type" value="Genomic_DNA"/>
</dbReference>
<keyword evidence="6" id="KW-1185">Reference proteome</keyword>
<dbReference type="InterPro" id="IPR000225">
    <property type="entry name" value="Armadillo"/>
</dbReference>
<evidence type="ECO:0000256" key="2">
    <source>
        <dbReference type="SAM" id="MobiDB-lite"/>
    </source>
</evidence>
<dbReference type="SMART" id="SM00220">
    <property type="entry name" value="S_TKc"/>
    <property type="match status" value="1"/>
</dbReference>
<dbReference type="Gene3D" id="1.10.510.10">
    <property type="entry name" value="Transferase(Phosphotransferase) domain 1"/>
    <property type="match status" value="1"/>
</dbReference>
<dbReference type="PANTHER" id="PTHR46241:SF1">
    <property type="entry name" value="OUTER DYNEIN ARM-DOCKING COMPLEX SUBUNIT 2"/>
    <property type="match status" value="1"/>
</dbReference>
<name>A0ABQ8UJF4_9EUKA</name>
<feature type="region of interest" description="Disordered" evidence="2">
    <location>
        <begin position="1036"/>
        <end position="1098"/>
    </location>
</feature>
<dbReference type="InterPro" id="IPR016024">
    <property type="entry name" value="ARM-type_fold"/>
</dbReference>
<evidence type="ECO:0000256" key="1">
    <source>
        <dbReference type="PROSITE-ProRule" id="PRU00259"/>
    </source>
</evidence>
<dbReference type="InterPro" id="IPR000719">
    <property type="entry name" value="Prot_kinase_dom"/>
</dbReference>
<dbReference type="Gene3D" id="1.20.1280.50">
    <property type="match status" value="1"/>
</dbReference>
<dbReference type="InterPro" id="IPR001810">
    <property type="entry name" value="F-box_dom"/>
</dbReference>
<feature type="compositionally biased region" description="Acidic residues" evidence="2">
    <location>
        <begin position="1158"/>
        <end position="1178"/>
    </location>
</feature>
<dbReference type="Proteomes" id="UP001141327">
    <property type="component" value="Unassembled WGS sequence"/>
</dbReference>
<dbReference type="SMART" id="SM00185">
    <property type="entry name" value="ARM"/>
    <property type="match status" value="4"/>
</dbReference>
<dbReference type="Pfam" id="PF00069">
    <property type="entry name" value="Pkinase"/>
    <property type="match status" value="1"/>
</dbReference>
<gene>
    <name evidence="5" type="ORF">PAPYR_4654</name>
</gene>
<dbReference type="SUPFAM" id="SSF81383">
    <property type="entry name" value="F-box domain"/>
    <property type="match status" value="1"/>
</dbReference>
<dbReference type="Gene3D" id="1.25.10.10">
    <property type="entry name" value="Leucine-rich Repeat Variant"/>
    <property type="match status" value="2"/>
</dbReference>
<dbReference type="InterPro" id="IPR036047">
    <property type="entry name" value="F-box-like_dom_sf"/>
</dbReference>
<feature type="region of interest" description="Disordered" evidence="2">
    <location>
        <begin position="1149"/>
        <end position="1189"/>
    </location>
</feature>
<feature type="domain" description="Protein kinase" evidence="3">
    <location>
        <begin position="1246"/>
        <end position="1519"/>
    </location>
</feature>
<evidence type="ECO:0000259" key="3">
    <source>
        <dbReference type="PROSITE" id="PS50011"/>
    </source>
</evidence>